<evidence type="ECO:0000313" key="1">
    <source>
        <dbReference type="EMBL" id="AJC90129.1"/>
    </source>
</evidence>
<dbReference type="AlphaFoldDB" id="A0A0A8HB44"/>
<sequence length="95" mass="11516">MLENKYDYKISKADKNGNMYYHFPKDEDEFKEAVVKNGGMSVYVYQDDKLIDEFHTKSQGYKWTSPVFTYLRTMNKNGERFYRYYKNCKLFAIID</sequence>
<gene>
    <name evidence="1" type="ORF">CSUB8521_0232</name>
</gene>
<dbReference type="EMBL" id="CP007772">
    <property type="protein sequence ID" value="AJC90129.1"/>
    <property type="molecule type" value="Genomic_DNA"/>
</dbReference>
<proteinExistence type="predicted"/>
<organism evidence="1 2">
    <name type="scientific">Campylobacter subantarcticus LMG 24374</name>
    <dbReference type="NCBI Taxonomy" id="1388751"/>
    <lineage>
        <taxon>Bacteria</taxon>
        <taxon>Pseudomonadati</taxon>
        <taxon>Campylobacterota</taxon>
        <taxon>Epsilonproteobacteria</taxon>
        <taxon>Campylobacterales</taxon>
        <taxon>Campylobacteraceae</taxon>
        <taxon>Campylobacter</taxon>
    </lineage>
</organism>
<dbReference type="KEGG" id="csm:CSUB8521_0232"/>
<protein>
    <submittedName>
        <fullName evidence="1">Uncharacterized protein</fullName>
    </submittedName>
</protein>
<accession>A0A0A8HB44</accession>
<dbReference type="Proteomes" id="UP000031135">
    <property type="component" value="Chromosome"/>
</dbReference>
<dbReference type="OrthoDB" id="5355637at2"/>
<evidence type="ECO:0000313" key="2">
    <source>
        <dbReference type="Proteomes" id="UP000031135"/>
    </source>
</evidence>
<name>A0A0A8HB44_9BACT</name>
<dbReference type="RefSeq" id="WP_039662633.1">
    <property type="nucleotide sequence ID" value="NZ_CP007772.1"/>
</dbReference>
<reference evidence="1 2" key="1">
    <citation type="journal article" date="2014" name="Genome Biol. Evol.">
        <title>Comparative Genomics of the Campylobacter lari Group.</title>
        <authorList>
            <person name="Miller W.G."/>
            <person name="Yee E."/>
            <person name="Chapman M.H."/>
            <person name="Smith T.P."/>
            <person name="Bono J.L."/>
            <person name="Huynh S."/>
            <person name="Parker C.T."/>
            <person name="Vandamme P."/>
            <person name="Luong K."/>
            <person name="Korlach J."/>
        </authorList>
    </citation>
    <scope>NUCLEOTIDE SEQUENCE [LARGE SCALE GENOMIC DNA]</scope>
    <source>
        <strain evidence="1 2">LMG 24374</strain>
    </source>
</reference>
<dbReference type="HOGENOM" id="CLU_2631518_0_0_7"/>